<protein>
    <recommendedName>
        <fullName evidence="1">DUF6705 domain-containing protein</fullName>
    </recommendedName>
</protein>
<dbReference type="Pfam" id="PF20448">
    <property type="entry name" value="DUF6705"/>
    <property type="match status" value="1"/>
</dbReference>
<name>A0ABY4HRD5_9FLAO</name>
<organism evidence="2 3">
    <name type="scientific">Flavobacterium sediminilitoris</name>
    <dbReference type="NCBI Taxonomy" id="2024526"/>
    <lineage>
        <taxon>Bacteria</taxon>
        <taxon>Pseudomonadati</taxon>
        <taxon>Bacteroidota</taxon>
        <taxon>Flavobacteriia</taxon>
        <taxon>Flavobacteriales</taxon>
        <taxon>Flavobacteriaceae</taxon>
        <taxon>Flavobacterium</taxon>
    </lineage>
</organism>
<dbReference type="Proteomes" id="UP000830454">
    <property type="component" value="Chromosome"/>
</dbReference>
<keyword evidence="3" id="KW-1185">Reference proteome</keyword>
<feature type="domain" description="DUF6705" evidence="1">
    <location>
        <begin position="1"/>
        <end position="192"/>
    </location>
</feature>
<sequence>MKTILKLTCFLLFTIQVSCQVTQIKPLNYTDIESNGDYRKDLDGILPFWVGTWKGTVNNREYTFQFTKFTQHLTTFSSGRYFYLDELKAKFKVVDLSTNQVLYDDLNVTEFEDYKIWLLGNMGEEYFYAFYDTEVNCYNSVKFALIKSVDNPNQIAYKDFKYDESIYLECPYETQADIPMFLPKTNLVLIRQ</sequence>
<dbReference type="RefSeq" id="WP_246918328.1">
    <property type="nucleotide sequence ID" value="NZ_CP090145.1"/>
</dbReference>
<evidence type="ECO:0000313" key="3">
    <source>
        <dbReference type="Proteomes" id="UP000830454"/>
    </source>
</evidence>
<dbReference type="InterPro" id="IPR046551">
    <property type="entry name" value="DUF6705"/>
</dbReference>
<accession>A0ABY4HRD5</accession>
<proteinExistence type="predicted"/>
<dbReference type="EMBL" id="CP090145">
    <property type="protein sequence ID" value="UOX35123.1"/>
    <property type="molecule type" value="Genomic_DNA"/>
</dbReference>
<evidence type="ECO:0000259" key="1">
    <source>
        <dbReference type="Pfam" id="PF20448"/>
    </source>
</evidence>
<reference evidence="2" key="1">
    <citation type="submission" date="2021-12" db="EMBL/GenBank/DDBJ databases">
        <authorList>
            <person name="Cha I.-T."/>
            <person name="Lee K.-E."/>
            <person name="Park S.-J."/>
        </authorList>
    </citation>
    <scope>NUCLEOTIDE SEQUENCE</scope>
    <source>
        <strain evidence="2">YSM-43</strain>
    </source>
</reference>
<reference evidence="2" key="2">
    <citation type="submission" date="2022-04" db="EMBL/GenBank/DDBJ databases">
        <title>Complete Genome Sequence of Flavobacterium sediminilitoris YSM-43, Isolated from a Tidal Sediment.</title>
        <authorList>
            <person name="Lee P.A."/>
        </authorList>
    </citation>
    <scope>NUCLEOTIDE SEQUENCE</scope>
    <source>
        <strain evidence="2">YSM-43</strain>
    </source>
</reference>
<evidence type="ECO:0000313" key="2">
    <source>
        <dbReference type="EMBL" id="UOX35123.1"/>
    </source>
</evidence>
<gene>
    <name evidence="2" type="ORF">LXD69_06315</name>
</gene>